<feature type="compositionally biased region" description="Acidic residues" evidence="1">
    <location>
        <begin position="218"/>
        <end position="229"/>
    </location>
</feature>
<name>A0A226CW96_FOLCA</name>
<evidence type="ECO:0000313" key="3">
    <source>
        <dbReference type="Proteomes" id="UP000198287"/>
    </source>
</evidence>
<gene>
    <name evidence="2" type="ORF">Fcan01_28206</name>
</gene>
<keyword evidence="3" id="KW-1185">Reference proteome</keyword>
<dbReference type="Proteomes" id="UP000198287">
    <property type="component" value="Unassembled WGS sequence"/>
</dbReference>
<protein>
    <submittedName>
        <fullName evidence="2">Uncharacterized protein</fullName>
    </submittedName>
</protein>
<sequence>MHLSGFEKCDKDFCQNILTDEEKEDFYKMENTSSSSTITLSPPILSVRRGRRGGGKIIESPCALLLCVCVTLLIQSPLRTSAHLASFISSEGRPNLTQRPIRGPTVPTLPYFAPSSSEVLRLPGLTFMGSGGSSSSERKMYLRNMNDRSFANVNTGISTSGGGGGGNEGMLLDYEDKPTFVPYIGPRALSSVKAYLRHLRDNLEALQSSEYSGGGGEIDYEEEQEDEEGDNGKMDEVTASERRQHLQNDRQHSRRHVNPSEYWGGVDSDRPRYHQWTRNPSSSSHSDSSHHGPNLRKFVDPPPPIFPDSFVIRKPMATNYSPSWSYTKLGLGKRAAGLMRRRRR</sequence>
<proteinExistence type="predicted"/>
<organism evidence="2 3">
    <name type="scientific">Folsomia candida</name>
    <name type="common">Springtail</name>
    <dbReference type="NCBI Taxonomy" id="158441"/>
    <lineage>
        <taxon>Eukaryota</taxon>
        <taxon>Metazoa</taxon>
        <taxon>Ecdysozoa</taxon>
        <taxon>Arthropoda</taxon>
        <taxon>Hexapoda</taxon>
        <taxon>Collembola</taxon>
        <taxon>Entomobryomorpha</taxon>
        <taxon>Isotomoidea</taxon>
        <taxon>Isotomidae</taxon>
        <taxon>Proisotominae</taxon>
        <taxon>Folsomia</taxon>
    </lineage>
</organism>
<dbReference type="EMBL" id="LNIX01000066">
    <property type="protein sequence ID" value="OXA37020.1"/>
    <property type="molecule type" value="Genomic_DNA"/>
</dbReference>
<comment type="caution">
    <text evidence="2">The sequence shown here is derived from an EMBL/GenBank/DDBJ whole genome shotgun (WGS) entry which is preliminary data.</text>
</comment>
<accession>A0A226CW96</accession>
<evidence type="ECO:0000256" key="1">
    <source>
        <dbReference type="SAM" id="MobiDB-lite"/>
    </source>
</evidence>
<dbReference type="AlphaFoldDB" id="A0A226CW96"/>
<reference evidence="2 3" key="1">
    <citation type="submission" date="2015-12" db="EMBL/GenBank/DDBJ databases">
        <title>The genome of Folsomia candida.</title>
        <authorList>
            <person name="Faddeeva A."/>
            <person name="Derks M.F."/>
            <person name="Anvar Y."/>
            <person name="Smit S."/>
            <person name="Van Straalen N."/>
            <person name="Roelofs D."/>
        </authorList>
    </citation>
    <scope>NUCLEOTIDE SEQUENCE [LARGE SCALE GENOMIC DNA]</scope>
    <source>
        <strain evidence="2 3">VU population</strain>
        <tissue evidence="2">Whole body</tissue>
    </source>
</reference>
<feature type="region of interest" description="Disordered" evidence="1">
    <location>
        <begin position="207"/>
        <end position="303"/>
    </location>
</feature>
<feature type="compositionally biased region" description="Basic and acidic residues" evidence="1">
    <location>
        <begin position="230"/>
        <end position="251"/>
    </location>
</feature>
<evidence type="ECO:0000313" key="2">
    <source>
        <dbReference type="EMBL" id="OXA37020.1"/>
    </source>
</evidence>